<sequence length="273" mass="31451">MSYLLPECVDDPEDFTKDFFFTEIGPFGVSGFNMDGKEVGLHCEICDFNLDTPLLPITHFAGKKHTGNVRQLRKSKDLVVISSTGQEDDPDNMFLPDLCKICNAELNTPDQSQAHYMSDKHQKKVRHYYLVKVGVKSGKEELDEEDIKDKTEDEYCHLCGCDFTSEIVAETHYAGKKHAKKLKEQMEKPFNNKYWSNCYACDVIFSNERQYEIHLKGSKHHMMTEKLAEKKGDLAHRRAQIEEEIKKEAARRARLEKELAALQAAEKRAKQLK</sequence>
<evidence type="ECO:0000259" key="5">
    <source>
        <dbReference type="SMART" id="SM00355"/>
    </source>
</evidence>
<evidence type="ECO:0000313" key="7">
    <source>
        <dbReference type="Ensembl" id="ENSCSAVP00000007410.1"/>
    </source>
</evidence>
<name>H2YQ02_CIOSA</name>
<dbReference type="InterPro" id="IPR003604">
    <property type="entry name" value="Matrin/U1-like-C_Znf_C2H2"/>
</dbReference>
<dbReference type="HOGENOM" id="CLU_056875_0_0_1"/>
<dbReference type="Pfam" id="PF12171">
    <property type="entry name" value="zf-C2H2_jaz"/>
    <property type="match status" value="1"/>
</dbReference>
<protein>
    <recommendedName>
        <fullName evidence="9">C2H2-type domain-containing protein</fullName>
    </recommendedName>
</protein>
<keyword evidence="4" id="KW-0175">Coiled coil</keyword>
<keyword evidence="3" id="KW-0862">Zinc</keyword>
<dbReference type="Ensembl" id="ENSCSAVT00000007507.1">
    <property type="protein sequence ID" value="ENSCSAVP00000007410.1"/>
    <property type="gene ID" value="ENSCSAVG00000004430.1"/>
</dbReference>
<proteinExistence type="predicted"/>
<evidence type="ECO:0000256" key="1">
    <source>
        <dbReference type="ARBA" id="ARBA00022723"/>
    </source>
</evidence>
<keyword evidence="1" id="KW-0479">Metal-binding</keyword>
<dbReference type="AlphaFoldDB" id="H2YQ02"/>
<feature type="domain" description="C2H2-type" evidence="5">
    <location>
        <begin position="41"/>
        <end position="65"/>
    </location>
</feature>
<organism evidence="7 8">
    <name type="scientific">Ciona savignyi</name>
    <name type="common">Pacific transparent sea squirt</name>
    <dbReference type="NCBI Taxonomy" id="51511"/>
    <lineage>
        <taxon>Eukaryota</taxon>
        <taxon>Metazoa</taxon>
        <taxon>Chordata</taxon>
        <taxon>Tunicata</taxon>
        <taxon>Ascidiacea</taxon>
        <taxon>Phlebobranchia</taxon>
        <taxon>Cionidae</taxon>
        <taxon>Ciona</taxon>
    </lineage>
</organism>
<evidence type="ECO:0000256" key="4">
    <source>
        <dbReference type="SAM" id="Coils"/>
    </source>
</evidence>
<dbReference type="GO" id="GO:0008270">
    <property type="term" value="F:zinc ion binding"/>
    <property type="evidence" value="ECO:0007669"/>
    <property type="project" value="UniProtKB-KW"/>
</dbReference>
<reference evidence="8" key="1">
    <citation type="submission" date="2003-08" db="EMBL/GenBank/DDBJ databases">
        <authorList>
            <person name="Birren B."/>
            <person name="Nusbaum C."/>
            <person name="Abebe A."/>
            <person name="Abouelleil A."/>
            <person name="Adekoya E."/>
            <person name="Ait-zahra M."/>
            <person name="Allen N."/>
            <person name="Allen T."/>
            <person name="An P."/>
            <person name="Anderson M."/>
            <person name="Anderson S."/>
            <person name="Arachchi H."/>
            <person name="Armbruster J."/>
            <person name="Bachantsang P."/>
            <person name="Baldwin J."/>
            <person name="Barry A."/>
            <person name="Bayul T."/>
            <person name="Blitshsteyn B."/>
            <person name="Bloom T."/>
            <person name="Blye J."/>
            <person name="Boguslavskiy L."/>
            <person name="Borowsky M."/>
            <person name="Boukhgalter B."/>
            <person name="Brunache A."/>
            <person name="Butler J."/>
            <person name="Calixte N."/>
            <person name="Calvo S."/>
            <person name="Camarata J."/>
            <person name="Campo K."/>
            <person name="Chang J."/>
            <person name="Cheshatsang Y."/>
            <person name="Citroen M."/>
            <person name="Collymore A."/>
            <person name="Considine T."/>
            <person name="Cook A."/>
            <person name="Cooke P."/>
            <person name="Corum B."/>
            <person name="Cuomo C."/>
            <person name="David R."/>
            <person name="Dawoe T."/>
            <person name="Degray S."/>
            <person name="Dodge S."/>
            <person name="Dooley K."/>
            <person name="Dorje P."/>
            <person name="Dorjee K."/>
            <person name="Dorris L."/>
            <person name="Duffey N."/>
            <person name="Dupes A."/>
            <person name="Elkins T."/>
            <person name="Engels R."/>
            <person name="Erickson J."/>
            <person name="Farina A."/>
            <person name="Faro S."/>
            <person name="Ferreira P."/>
            <person name="Fischer H."/>
            <person name="Fitzgerald M."/>
            <person name="Foley K."/>
            <person name="Gage D."/>
            <person name="Galagan J."/>
            <person name="Gearin G."/>
            <person name="Gnerre S."/>
            <person name="Gnirke A."/>
            <person name="Goyette A."/>
            <person name="Graham J."/>
            <person name="Grandbois E."/>
            <person name="Gyaltsen K."/>
            <person name="Hafez N."/>
            <person name="Hagopian D."/>
            <person name="Hagos B."/>
            <person name="Hall J."/>
            <person name="Hatcher B."/>
            <person name="Heller A."/>
            <person name="Higgins H."/>
            <person name="Honan T."/>
            <person name="Horn A."/>
            <person name="Houde N."/>
            <person name="Hughes L."/>
            <person name="Hulme W."/>
            <person name="Husby E."/>
            <person name="Iliev I."/>
            <person name="Jaffe D."/>
            <person name="Jones C."/>
            <person name="Kamal M."/>
            <person name="Kamat A."/>
            <person name="Kamvysselis M."/>
            <person name="Karlsson E."/>
            <person name="Kells C."/>
            <person name="Kieu A."/>
            <person name="Kisner P."/>
            <person name="Kodira C."/>
            <person name="Kulbokas E."/>
            <person name="Labutti K."/>
            <person name="Lama D."/>
            <person name="Landers T."/>
            <person name="Leger J."/>
            <person name="Levine S."/>
            <person name="Lewis D."/>
            <person name="Lewis T."/>
            <person name="Lindblad-toh K."/>
            <person name="Liu X."/>
            <person name="Lokyitsang T."/>
            <person name="Lokyitsang Y."/>
            <person name="Lucien O."/>
            <person name="Lui A."/>
            <person name="Ma L.J."/>
            <person name="Mabbitt R."/>
            <person name="Macdonald J."/>
            <person name="Maclean C."/>
            <person name="Major J."/>
            <person name="Manning J."/>
            <person name="Marabella R."/>
            <person name="Maru K."/>
            <person name="Matthews C."/>
            <person name="Mauceli E."/>
            <person name="Mccarthy M."/>
            <person name="Mcdonough S."/>
            <person name="Mcghee T."/>
            <person name="Meldrim J."/>
            <person name="Meneus L."/>
            <person name="Mesirov J."/>
            <person name="Mihalev A."/>
            <person name="Mihova T."/>
            <person name="Mikkelsen T."/>
            <person name="Mlenga V."/>
            <person name="Moru K."/>
            <person name="Mozes J."/>
            <person name="Mulrain L."/>
            <person name="Munson G."/>
            <person name="Naylor J."/>
            <person name="Newes C."/>
            <person name="Nguyen C."/>
            <person name="Nguyen N."/>
            <person name="Nguyen T."/>
            <person name="Nicol R."/>
            <person name="Nielsen C."/>
            <person name="Nizzari M."/>
            <person name="Norbu C."/>
            <person name="Norbu N."/>
            <person name="O'donnell P."/>
            <person name="Okoawo O."/>
            <person name="O'leary S."/>
            <person name="Omotosho B."/>
            <person name="O'neill K."/>
            <person name="Osman S."/>
            <person name="Parker S."/>
            <person name="Perrin D."/>
            <person name="Phunkhang P."/>
            <person name="Piqani B."/>
            <person name="Purcell S."/>
            <person name="Rachupka T."/>
            <person name="Ramasamy U."/>
            <person name="Rameau R."/>
            <person name="Ray V."/>
            <person name="Raymond C."/>
            <person name="Retta R."/>
            <person name="Richardson S."/>
            <person name="Rise C."/>
            <person name="Rodriguez J."/>
            <person name="Rogers J."/>
            <person name="Rogov P."/>
            <person name="Rutman M."/>
            <person name="Schupbach R."/>
            <person name="Seaman C."/>
            <person name="Settipalli S."/>
            <person name="Sharpe T."/>
            <person name="Sheridan J."/>
            <person name="Sherpa N."/>
            <person name="Shi J."/>
            <person name="Smirnov S."/>
            <person name="Smith C."/>
            <person name="Sougnez C."/>
            <person name="Spencer B."/>
            <person name="Stalker J."/>
            <person name="Stange-thomann N."/>
            <person name="Stavropoulos S."/>
            <person name="Stetson K."/>
            <person name="Stone C."/>
            <person name="Stone S."/>
            <person name="Stubbs M."/>
            <person name="Talamas J."/>
            <person name="Tchuinga P."/>
            <person name="Tenzing P."/>
            <person name="Tesfaye S."/>
            <person name="Theodore J."/>
            <person name="Thoulutsang Y."/>
            <person name="Topham K."/>
            <person name="Towey S."/>
            <person name="Tsamla T."/>
            <person name="Tsomo N."/>
            <person name="Vallee D."/>
            <person name="Vassiliev H."/>
            <person name="Venkataraman V."/>
            <person name="Vinson J."/>
            <person name="Vo A."/>
            <person name="Wade C."/>
            <person name="Wang S."/>
            <person name="Wangchuk T."/>
            <person name="Wangdi T."/>
            <person name="Whittaker C."/>
            <person name="Wilkinson J."/>
            <person name="Wu Y."/>
            <person name="Wyman D."/>
            <person name="Yadav S."/>
            <person name="Yang S."/>
            <person name="Yang X."/>
            <person name="Yeager S."/>
            <person name="Yee E."/>
            <person name="Young G."/>
            <person name="Zainoun J."/>
            <person name="Zembeck L."/>
            <person name="Zimmer A."/>
            <person name="Zody M."/>
            <person name="Lander E."/>
        </authorList>
    </citation>
    <scope>NUCLEOTIDE SEQUENCE [LARGE SCALE GENOMIC DNA]</scope>
</reference>
<dbReference type="Proteomes" id="UP000007875">
    <property type="component" value="Unassembled WGS sequence"/>
</dbReference>
<dbReference type="Gene3D" id="3.30.160.60">
    <property type="entry name" value="Classic Zinc Finger"/>
    <property type="match status" value="3"/>
</dbReference>
<evidence type="ECO:0000256" key="2">
    <source>
        <dbReference type="ARBA" id="ARBA00022771"/>
    </source>
</evidence>
<dbReference type="InterPro" id="IPR052644">
    <property type="entry name" value="ZMAT3"/>
</dbReference>
<feature type="domain" description="U1-type" evidence="6">
    <location>
        <begin position="38"/>
        <end position="72"/>
    </location>
</feature>
<dbReference type="PANTHER" id="PTHR46786:SF1">
    <property type="entry name" value="ZINC FINGER MATRIN-TYPE PROTEIN 3"/>
    <property type="match status" value="1"/>
</dbReference>
<feature type="domain" description="C2H2-type" evidence="5">
    <location>
        <begin position="154"/>
        <end position="178"/>
    </location>
</feature>
<dbReference type="Pfam" id="PF12874">
    <property type="entry name" value="zf-met"/>
    <property type="match status" value="2"/>
</dbReference>
<dbReference type="InterPro" id="IPR013087">
    <property type="entry name" value="Znf_C2H2_type"/>
</dbReference>
<feature type="domain" description="U1-type" evidence="6">
    <location>
        <begin position="94"/>
        <end position="128"/>
    </location>
</feature>
<accession>H2YQ02</accession>
<feature type="domain" description="C2H2-type" evidence="5">
    <location>
        <begin position="196"/>
        <end position="220"/>
    </location>
</feature>
<evidence type="ECO:0000313" key="8">
    <source>
        <dbReference type="Proteomes" id="UP000007875"/>
    </source>
</evidence>
<keyword evidence="2" id="KW-0863">Zinc-finger</keyword>
<dbReference type="GeneTree" id="ENSGT00940000168881"/>
<dbReference type="InParanoid" id="H2YQ02"/>
<dbReference type="InterPro" id="IPR036236">
    <property type="entry name" value="Znf_C2H2_sf"/>
</dbReference>
<dbReference type="SMART" id="SM00355">
    <property type="entry name" value="ZnF_C2H2"/>
    <property type="match status" value="4"/>
</dbReference>
<evidence type="ECO:0008006" key="9">
    <source>
        <dbReference type="Google" id="ProtNLM"/>
    </source>
</evidence>
<dbReference type="InterPro" id="IPR022755">
    <property type="entry name" value="Znf_C2H2_jaz"/>
</dbReference>
<feature type="coiled-coil region" evidence="4">
    <location>
        <begin position="238"/>
        <end position="272"/>
    </location>
</feature>
<keyword evidence="8" id="KW-1185">Reference proteome</keyword>
<evidence type="ECO:0000259" key="6">
    <source>
        <dbReference type="SMART" id="SM00451"/>
    </source>
</evidence>
<dbReference type="SUPFAM" id="SSF57667">
    <property type="entry name" value="beta-beta-alpha zinc fingers"/>
    <property type="match status" value="4"/>
</dbReference>
<dbReference type="eggNOG" id="ENOG502SDU5">
    <property type="taxonomic scope" value="Eukaryota"/>
</dbReference>
<feature type="domain" description="U1-type" evidence="6">
    <location>
        <begin position="191"/>
        <end position="227"/>
    </location>
</feature>
<feature type="domain" description="U1-type" evidence="6">
    <location>
        <begin position="151"/>
        <end position="185"/>
    </location>
</feature>
<dbReference type="SMART" id="SM00451">
    <property type="entry name" value="ZnF_U1"/>
    <property type="match status" value="4"/>
</dbReference>
<evidence type="ECO:0000256" key="3">
    <source>
        <dbReference type="ARBA" id="ARBA00022833"/>
    </source>
</evidence>
<dbReference type="GO" id="GO:0003676">
    <property type="term" value="F:nucleic acid binding"/>
    <property type="evidence" value="ECO:0007669"/>
    <property type="project" value="InterPro"/>
</dbReference>
<reference evidence="7" key="3">
    <citation type="submission" date="2025-09" db="UniProtKB">
        <authorList>
            <consortium name="Ensembl"/>
        </authorList>
    </citation>
    <scope>IDENTIFICATION</scope>
</reference>
<feature type="domain" description="C2H2-type" evidence="5">
    <location>
        <begin position="97"/>
        <end position="121"/>
    </location>
</feature>
<reference evidence="7" key="2">
    <citation type="submission" date="2025-08" db="UniProtKB">
        <authorList>
            <consortium name="Ensembl"/>
        </authorList>
    </citation>
    <scope>IDENTIFICATION</scope>
</reference>
<dbReference type="PANTHER" id="PTHR46786">
    <property type="entry name" value="ZINC FINGER MATRIN-TYPE PROTEIN 3"/>
    <property type="match status" value="1"/>
</dbReference>